<dbReference type="RefSeq" id="WP_282593506.1">
    <property type="nucleotide sequence ID" value="NZ_JAPAAF010000063.1"/>
</dbReference>
<dbReference type="PANTHER" id="PTHR43787:SF11">
    <property type="entry name" value="UPF0026 PROTEIN SLR1464"/>
    <property type="match status" value="1"/>
</dbReference>
<protein>
    <submittedName>
        <fullName evidence="8">Radical SAM protein</fullName>
    </submittedName>
</protein>
<evidence type="ECO:0000256" key="5">
    <source>
        <dbReference type="ARBA" id="ARBA00023004"/>
    </source>
</evidence>
<dbReference type="CDD" id="cd01335">
    <property type="entry name" value="Radical_SAM"/>
    <property type="match status" value="1"/>
</dbReference>
<dbReference type="AlphaFoldDB" id="A0AA41YF33"/>
<evidence type="ECO:0000256" key="3">
    <source>
        <dbReference type="ARBA" id="ARBA00022691"/>
    </source>
</evidence>
<dbReference type="GO" id="GO:0046872">
    <property type="term" value="F:metal ion binding"/>
    <property type="evidence" value="ECO:0007669"/>
    <property type="project" value="UniProtKB-KW"/>
</dbReference>
<dbReference type="InterPro" id="IPR058240">
    <property type="entry name" value="rSAM_sf"/>
</dbReference>
<comment type="caution">
    <text evidence="8">The sequence shown here is derived from an EMBL/GenBank/DDBJ whole genome shotgun (WGS) entry which is preliminary data.</text>
</comment>
<evidence type="ECO:0000313" key="8">
    <source>
        <dbReference type="EMBL" id="MCW0484917.1"/>
    </source>
</evidence>
<dbReference type="EMBL" id="JAPAAF010000063">
    <property type="protein sequence ID" value="MCW0484917.1"/>
    <property type="molecule type" value="Genomic_DNA"/>
</dbReference>
<accession>A0AA41YF33</accession>
<keyword evidence="6" id="KW-0411">Iron-sulfur</keyword>
<keyword evidence="3" id="KW-0949">S-adenosyl-L-methionine</keyword>
<proteinExistence type="predicted"/>
<dbReference type="GO" id="GO:0051539">
    <property type="term" value="F:4 iron, 4 sulfur cluster binding"/>
    <property type="evidence" value="ECO:0007669"/>
    <property type="project" value="UniProtKB-KW"/>
</dbReference>
<feature type="domain" description="Radical SAM core" evidence="7">
    <location>
        <begin position="8"/>
        <end position="246"/>
    </location>
</feature>
<dbReference type="PANTHER" id="PTHR43787">
    <property type="entry name" value="FEMO COFACTOR BIOSYNTHESIS PROTEIN NIFB-RELATED"/>
    <property type="match status" value="1"/>
</dbReference>
<evidence type="ECO:0000256" key="6">
    <source>
        <dbReference type="ARBA" id="ARBA00023014"/>
    </source>
</evidence>
<keyword evidence="9" id="KW-1185">Reference proteome</keyword>
<dbReference type="SUPFAM" id="SSF102114">
    <property type="entry name" value="Radical SAM enzymes"/>
    <property type="match status" value="1"/>
</dbReference>
<name>A0AA41YF33_9BACT</name>
<evidence type="ECO:0000256" key="1">
    <source>
        <dbReference type="ARBA" id="ARBA00001966"/>
    </source>
</evidence>
<comment type="cofactor">
    <cofactor evidence="1">
        <name>[4Fe-4S] cluster</name>
        <dbReference type="ChEBI" id="CHEBI:49883"/>
    </cofactor>
</comment>
<organism evidence="8 9">
    <name type="scientific">Gaoshiqia sediminis</name>
    <dbReference type="NCBI Taxonomy" id="2986998"/>
    <lineage>
        <taxon>Bacteria</taxon>
        <taxon>Pseudomonadati</taxon>
        <taxon>Bacteroidota</taxon>
        <taxon>Bacteroidia</taxon>
        <taxon>Marinilabiliales</taxon>
        <taxon>Prolixibacteraceae</taxon>
        <taxon>Gaoshiqia</taxon>
    </lineage>
</organism>
<keyword evidence="5" id="KW-0408">Iron</keyword>
<keyword evidence="2" id="KW-0004">4Fe-4S</keyword>
<dbReference type="GO" id="GO:0003824">
    <property type="term" value="F:catalytic activity"/>
    <property type="evidence" value="ECO:0007669"/>
    <property type="project" value="InterPro"/>
</dbReference>
<evidence type="ECO:0000256" key="2">
    <source>
        <dbReference type="ARBA" id="ARBA00022485"/>
    </source>
</evidence>
<dbReference type="Proteomes" id="UP001163821">
    <property type="component" value="Unassembled WGS sequence"/>
</dbReference>
<dbReference type="PROSITE" id="PS51918">
    <property type="entry name" value="RADICAL_SAM"/>
    <property type="match status" value="1"/>
</dbReference>
<gene>
    <name evidence="8" type="ORF">N2K84_19445</name>
</gene>
<reference evidence="8" key="1">
    <citation type="submission" date="2022-10" db="EMBL/GenBank/DDBJ databases">
        <title>Gaoshiqiia sediminis gen. nov., sp. nov., isolated from coastal sediment.</title>
        <authorList>
            <person name="Yu W.X."/>
            <person name="Mu D.S."/>
            <person name="Du J.Z."/>
            <person name="Liang Y.Q."/>
        </authorList>
    </citation>
    <scope>NUCLEOTIDE SEQUENCE</scope>
    <source>
        <strain evidence="8">A06</strain>
    </source>
</reference>
<sequence>MERRVYGPVPSRRLGLSLGVNNIPHKVCTYSCRYCQVGKSLKMQLQRQVFYEPEELVDEVKELLSKLQHKTDYPDYITVVPDGEPTLDINLGSLIEQLKLLQVPVAVITNASLINLPEVQHDLLKADFVSVKADTFTFETWKTLNIPHKQLDINQIADGIRDFRKKFTGKMVTETMLVRGINDSVSELKNTALYLESFGPDVAYVAIPTRPPAFNHVEPSDEATVNSAYHIFKEKIAHVELLTGYEGNAFASTGNFRDDLLSITAVHPMREDAVLGLMQKTGASEDLLAMLLKEKLVEKLPYGGHAYYLKKFRQMIDRLTGSG</sequence>
<dbReference type="Gene3D" id="3.20.20.70">
    <property type="entry name" value="Aldolase class I"/>
    <property type="match status" value="1"/>
</dbReference>
<keyword evidence="4" id="KW-0479">Metal-binding</keyword>
<evidence type="ECO:0000313" key="9">
    <source>
        <dbReference type="Proteomes" id="UP001163821"/>
    </source>
</evidence>
<evidence type="ECO:0000259" key="7">
    <source>
        <dbReference type="PROSITE" id="PS51918"/>
    </source>
</evidence>
<dbReference type="InterPro" id="IPR013785">
    <property type="entry name" value="Aldolase_TIM"/>
</dbReference>
<dbReference type="InterPro" id="IPR040084">
    <property type="entry name" value="GTPase_Obg"/>
</dbReference>
<evidence type="ECO:0000256" key="4">
    <source>
        <dbReference type="ARBA" id="ARBA00022723"/>
    </source>
</evidence>
<dbReference type="Pfam" id="PF04055">
    <property type="entry name" value="Radical_SAM"/>
    <property type="match status" value="1"/>
</dbReference>
<dbReference type="InterPro" id="IPR007197">
    <property type="entry name" value="rSAM"/>
</dbReference>
<dbReference type="SFLD" id="SFLDG01083">
    <property type="entry name" value="Uncharacterised_Radical_SAM_Su"/>
    <property type="match status" value="1"/>
</dbReference>
<dbReference type="SFLD" id="SFLDS00029">
    <property type="entry name" value="Radical_SAM"/>
    <property type="match status" value="1"/>
</dbReference>